<reference evidence="2" key="1">
    <citation type="submission" date="2023-04" db="EMBL/GenBank/DDBJ databases">
        <title>Phytophthora fragariaefolia NBRC 109709.</title>
        <authorList>
            <person name="Ichikawa N."/>
            <person name="Sato H."/>
            <person name="Tonouchi N."/>
        </authorList>
    </citation>
    <scope>NUCLEOTIDE SEQUENCE</scope>
    <source>
        <strain evidence="2">NBRC 109709</strain>
    </source>
</reference>
<evidence type="ECO:0000313" key="3">
    <source>
        <dbReference type="Proteomes" id="UP001165121"/>
    </source>
</evidence>
<feature type="region of interest" description="Disordered" evidence="1">
    <location>
        <begin position="1"/>
        <end position="22"/>
    </location>
</feature>
<name>A0A9W6X7N8_9STRA</name>
<evidence type="ECO:0000313" key="2">
    <source>
        <dbReference type="EMBL" id="GMF33151.1"/>
    </source>
</evidence>
<dbReference type="EMBL" id="BSXT01000729">
    <property type="protein sequence ID" value="GMF33151.1"/>
    <property type="molecule type" value="Genomic_DNA"/>
</dbReference>
<dbReference type="AlphaFoldDB" id="A0A9W6X7N8"/>
<dbReference type="Proteomes" id="UP001165121">
    <property type="component" value="Unassembled WGS sequence"/>
</dbReference>
<evidence type="ECO:0000256" key="1">
    <source>
        <dbReference type="SAM" id="MobiDB-lite"/>
    </source>
</evidence>
<comment type="caution">
    <text evidence="2">The sequence shown here is derived from an EMBL/GenBank/DDBJ whole genome shotgun (WGS) entry which is preliminary data.</text>
</comment>
<protein>
    <submittedName>
        <fullName evidence="2">Unnamed protein product</fullName>
    </submittedName>
</protein>
<organism evidence="2 3">
    <name type="scientific">Phytophthora fragariaefolia</name>
    <dbReference type="NCBI Taxonomy" id="1490495"/>
    <lineage>
        <taxon>Eukaryota</taxon>
        <taxon>Sar</taxon>
        <taxon>Stramenopiles</taxon>
        <taxon>Oomycota</taxon>
        <taxon>Peronosporomycetes</taxon>
        <taxon>Peronosporales</taxon>
        <taxon>Peronosporaceae</taxon>
        <taxon>Phytophthora</taxon>
    </lineage>
</organism>
<keyword evidence="3" id="KW-1185">Reference proteome</keyword>
<proteinExistence type="predicted"/>
<gene>
    <name evidence="2" type="ORF">Pfra01_000812000</name>
</gene>
<accession>A0A9W6X7N8</accession>
<sequence>MKRLAGSQGPEEKKNIGIGNYCFPSTKETTPKKSKRMAAKYVSIPSQNSSPAPHLKYYPDVPDAITIAAQAEADKDKGPQLRRSRILIWASNETQNHIETGPAFLLQFYSLSKEWSYAY</sequence>